<dbReference type="NCBIfam" id="TIGR02096">
    <property type="entry name" value="ketosteroid isomerase-related protein"/>
    <property type="match status" value="1"/>
</dbReference>
<dbReference type="InterPro" id="IPR032710">
    <property type="entry name" value="NTF2-like_dom_sf"/>
</dbReference>
<protein>
    <recommendedName>
        <fullName evidence="1">SnoaL-like domain-containing protein</fullName>
    </recommendedName>
</protein>
<dbReference type="Proteomes" id="UP000002208">
    <property type="component" value="Chromosome"/>
</dbReference>
<evidence type="ECO:0000259" key="1">
    <source>
        <dbReference type="Pfam" id="PF12680"/>
    </source>
</evidence>
<dbReference type="STRING" id="546414.Deide_01940"/>
<dbReference type="PaxDb" id="546414-Deide_01940"/>
<dbReference type="Gene3D" id="3.10.450.50">
    <property type="match status" value="1"/>
</dbReference>
<evidence type="ECO:0000313" key="2">
    <source>
        <dbReference type="EMBL" id="ACO45003.2"/>
    </source>
</evidence>
<keyword evidence="3" id="KW-1185">Reference proteome</keyword>
<dbReference type="AlphaFoldDB" id="C1CYI2"/>
<dbReference type="EMBL" id="CP001114">
    <property type="protein sequence ID" value="ACO45003.2"/>
    <property type="molecule type" value="Genomic_DNA"/>
</dbReference>
<evidence type="ECO:0000313" key="3">
    <source>
        <dbReference type="Proteomes" id="UP000002208"/>
    </source>
</evidence>
<reference evidence="2 3" key="1">
    <citation type="journal article" date="2009" name="PLoS Genet.">
        <title>Alliance of proteomics and genomics to unravel the specificities of Sahara bacterium Deinococcus deserti.</title>
        <authorList>
            <person name="de Groot A."/>
            <person name="Dulermo R."/>
            <person name="Ortet P."/>
            <person name="Blanchard L."/>
            <person name="Guerin P."/>
            <person name="Fernandez B."/>
            <person name="Vacherie B."/>
            <person name="Dossat C."/>
            <person name="Jolivet E."/>
            <person name="Siguier P."/>
            <person name="Chandler M."/>
            <person name="Barakat M."/>
            <person name="Dedieu A."/>
            <person name="Barbe V."/>
            <person name="Heulin T."/>
            <person name="Sommer S."/>
            <person name="Achouak W."/>
            <person name="Armengaud J."/>
        </authorList>
    </citation>
    <scope>NUCLEOTIDE SEQUENCE [LARGE SCALE GENOMIC DNA]</scope>
    <source>
        <strain evidence="3">DSM 17065 / CIP 109153 / LMG 22923 / VCD115</strain>
    </source>
</reference>
<proteinExistence type="predicted"/>
<accession>C1CYI2</accession>
<dbReference type="HOGENOM" id="CLU_153092_0_0_0"/>
<name>C1CYI2_DEIDV</name>
<dbReference type="KEGG" id="ddr:Deide_01940"/>
<gene>
    <name evidence="2" type="ordered locus">Deide_01940</name>
</gene>
<dbReference type="RefSeq" id="WP_012692126.1">
    <property type="nucleotide sequence ID" value="NC_012526.1"/>
</dbReference>
<dbReference type="Pfam" id="PF12680">
    <property type="entry name" value="SnoaL_2"/>
    <property type="match status" value="1"/>
</dbReference>
<dbReference type="InterPro" id="IPR011721">
    <property type="entry name" value="CHP02096"/>
</dbReference>
<dbReference type="eggNOG" id="COG3631">
    <property type="taxonomic scope" value="Bacteria"/>
</dbReference>
<dbReference type="OrthoDB" id="582835at2"/>
<dbReference type="SUPFAM" id="SSF54427">
    <property type="entry name" value="NTF2-like"/>
    <property type="match status" value="1"/>
</dbReference>
<feature type="domain" description="SnoaL-like" evidence="1">
    <location>
        <begin position="8"/>
        <end position="119"/>
    </location>
</feature>
<sequence length="134" mass="15029">MSDTALLIERYYAAFNASDAQGMLDLLTDDVRHDINEGESQTGVEAFRAFLARMDAHYREKAKDVVVMTSADGTRAAAEFIIHGEYLRTDDGLPEARGQRYVLPVGAFFDIRDGKIARVTNYYNLADWTRQVSG</sequence>
<organism evidence="2 3">
    <name type="scientific">Deinococcus deserti (strain DSM 17065 / CIP 109153 / LMG 22923 / VCD115)</name>
    <dbReference type="NCBI Taxonomy" id="546414"/>
    <lineage>
        <taxon>Bacteria</taxon>
        <taxon>Thermotogati</taxon>
        <taxon>Deinococcota</taxon>
        <taxon>Deinococci</taxon>
        <taxon>Deinococcales</taxon>
        <taxon>Deinococcaceae</taxon>
        <taxon>Deinococcus</taxon>
    </lineage>
</organism>
<dbReference type="InterPro" id="IPR037401">
    <property type="entry name" value="SnoaL-like"/>
</dbReference>